<evidence type="ECO:0000313" key="2">
    <source>
        <dbReference type="Proteomes" id="UP001066276"/>
    </source>
</evidence>
<proteinExistence type="predicted"/>
<reference evidence="1" key="1">
    <citation type="journal article" date="2022" name="bioRxiv">
        <title>Sequencing and chromosome-scale assembly of the giantPleurodeles waltlgenome.</title>
        <authorList>
            <person name="Brown T."/>
            <person name="Elewa A."/>
            <person name="Iarovenko S."/>
            <person name="Subramanian E."/>
            <person name="Araus A.J."/>
            <person name="Petzold A."/>
            <person name="Susuki M."/>
            <person name="Suzuki K.-i.T."/>
            <person name="Hayashi T."/>
            <person name="Toyoda A."/>
            <person name="Oliveira C."/>
            <person name="Osipova E."/>
            <person name="Leigh N.D."/>
            <person name="Simon A."/>
            <person name="Yun M.H."/>
        </authorList>
    </citation>
    <scope>NUCLEOTIDE SEQUENCE</scope>
    <source>
        <strain evidence="1">20211129_DDA</strain>
        <tissue evidence="1">Liver</tissue>
    </source>
</reference>
<organism evidence="1 2">
    <name type="scientific">Pleurodeles waltl</name>
    <name type="common">Iberian ribbed newt</name>
    <dbReference type="NCBI Taxonomy" id="8319"/>
    <lineage>
        <taxon>Eukaryota</taxon>
        <taxon>Metazoa</taxon>
        <taxon>Chordata</taxon>
        <taxon>Craniata</taxon>
        <taxon>Vertebrata</taxon>
        <taxon>Euteleostomi</taxon>
        <taxon>Amphibia</taxon>
        <taxon>Batrachia</taxon>
        <taxon>Caudata</taxon>
        <taxon>Salamandroidea</taxon>
        <taxon>Salamandridae</taxon>
        <taxon>Pleurodelinae</taxon>
        <taxon>Pleurodeles</taxon>
    </lineage>
</organism>
<accession>A0AAV7VF99</accession>
<protein>
    <submittedName>
        <fullName evidence="1">Uncharacterized protein</fullName>
    </submittedName>
</protein>
<dbReference type="EMBL" id="JANPWB010000003">
    <property type="protein sequence ID" value="KAJ1199225.1"/>
    <property type="molecule type" value="Genomic_DNA"/>
</dbReference>
<evidence type="ECO:0000313" key="1">
    <source>
        <dbReference type="EMBL" id="KAJ1199225.1"/>
    </source>
</evidence>
<gene>
    <name evidence="1" type="ORF">NDU88_003063</name>
</gene>
<comment type="caution">
    <text evidence="1">The sequence shown here is derived from an EMBL/GenBank/DDBJ whole genome shotgun (WGS) entry which is preliminary data.</text>
</comment>
<keyword evidence="2" id="KW-1185">Reference proteome</keyword>
<sequence length="124" mass="14058">MMDILIRDARAKRDKLIEDILALEKEIKDINLPEAKEKNYKILKEGAVNRPCSWLLPATLPFRALSRRPRASSCSILPGWGACRTASEGWDPVQKPLISRRRITHHPKMVPSCPPLASRPKPPM</sequence>
<name>A0AAV7VF99_PLEWA</name>
<dbReference type="AlphaFoldDB" id="A0AAV7VF99"/>
<dbReference type="Proteomes" id="UP001066276">
    <property type="component" value="Chromosome 2_1"/>
</dbReference>